<sequence>MPTAFLSTALILCTALTGPALAADGTPDSLPSASASADDPVINTAPPEEPEEDVTDVPENSVDESPAEPKPSQEDLPGAVDCSPAHPVYKPISQSKKKYHKGVGPTNSNYNGTSRTGKTTFISEVTGKVGISLNGELETSVSVMLATIKTKYSVTVTAELTAKLGNTFTIDTPPHSTTNGKYGVYRLKHKGQSYMLHQNCTTSPKHTVVSYSPTRWAGTYGKAEGADGHRRFGSSSGAGWLHQ</sequence>
<gene>
    <name evidence="3" type="ORF">SAVMC3_48360</name>
</gene>
<proteinExistence type="predicted"/>
<evidence type="ECO:0008006" key="4">
    <source>
        <dbReference type="Google" id="ProtNLM"/>
    </source>
</evidence>
<dbReference type="AlphaFoldDB" id="A0A499W012"/>
<evidence type="ECO:0000256" key="1">
    <source>
        <dbReference type="SAM" id="MobiDB-lite"/>
    </source>
</evidence>
<evidence type="ECO:0000256" key="2">
    <source>
        <dbReference type="SAM" id="SignalP"/>
    </source>
</evidence>
<feature type="signal peptide" evidence="2">
    <location>
        <begin position="1"/>
        <end position="22"/>
    </location>
</feature>
<accession>A0A499W012</accession>
<feature type="compositionally biased region" description="Low complexity" evidence="1">
    <location>
        <begin position="27"/>
        <end position="40"/>
    </location>
</feature>
<name>A0A499W012_STRAX</name>
<feature type="chain" id="PRO_5026179177" description="Secreted protein" evidence="2">
    <location>
        <begin position="23"/>
        <end position="243"/>
    </location>
</feature>
<feature type="region of interest" description="Disordered" evidence="1">
    <location>
        <begin position="93"/>
        <end position="112"/>
    </location>
</feature>
<reference evidence="3" key="1">
    <citation type="submission" date="2019-04" db="EMBL/GenBank/DDBJ databases">
        <title>Draft genome sequences of Streptomyces avermitilis MC3.</title>
        <authorList>
            <person name="Komaki H."/>
            <person name="Tamura T."/>
            <person name="Hosoyama A."/>
        </authorList>
    </citation>
    <scope>NUCLEOTIDE SEQUENCE</scope>
    <source>
        <strain evidence="3">MC3</strain>
    </source>
</reference>
<keyword evidence="2" id="KW-0732">Signal</keyword>
<feature type="compositionally biased region" description="Acidic residues" evidence="1">
    <location>
        <begin position="48"/>
        <end position="66"/>
    </location>
</feature>
<dbReference type="EMBL" id="AP019621">
    <property type="protein sequence ID" value="BBJ52207.1"/>
    <property type="molecule type" value="Genomic_DNA"/>
</dbReference>
<protein>
    <recommendedName>
        <fullName evidence="4">Secreted protein</fullName>
    </recommendedName>
</protein>
<evidence type="ECO:0000313" key="3">
    <source>
        <dbReference type="EMBL" id="BBJ52207.1"/>
    </source>
</evidence>
<feature type="region of interest" description="Disordered" evidence="1">
    <location>
        <begin position="21"/>
        <end position="87"/>
    </location>
</feature>
<organism evidence="3">
    <name type="scientific">Streptomyces avermitilis</name>
    <dbReference type="NCBI Taxonomy" id="33903"/>
    <lineage>
        <taxon>Bacteria</taxon>
        <taxon>Bacillati</taxon>
        <taxon>Actinomycetota</taxon>
        <taxon>Actinomycetes</taxon>
        <taxon>Kitasatosporales</taxon>
        <taxon>Streptomycetaceae</taxon>
        <taxon>Streptomyces</taxon>
    </lineage>
</organism>